<feature type="compositionally biased region" description="Low complexity" evidence="1">
    <location>
        <begin position="347"/>
        <end position="363"/>
    </location>
</feature>
<evidence type="ECO:0000313" key="2">
    <source>
        <dbReference type="EMBL" id="EQC33492.1"/>
    </source>
</evidence>
<evidence type="ECO:0000256" key="1">
    <source>
        <dbReference type="SAM" id="MobiDB-lite"/>
    </source>
</evidence>
<feature type="region of interest" description="Disordered" evidence="1">
    <location>
        <begin position="228"/>
        <end position="257"/>
    </location>
</feature>
<proteinExistence type="predicted"/>
<feature type="region of interest" description="Disordered" evidence="1">
    <location>
        <begin position="409"/>
        <end position="437"/>
    </location>
</feature>
<dbReference type="OrthoDB" id="69752at2759"/>
<dbReference type="InParanoid" id="T0RT99"/>
<evidence type="ECO:0000313" key="3">
    <source>
        <dbReference type="Proteomes" id="UP000030762"/>
    </source>
</evidence>
<dbReference type="EMBL" id="JH767159">
    <property type="protein sequence ID" value="EQC33492.1"/>
    <property type="molecule type" value="Genomic_DNA"/>
</dbReference>
<feature type="region of interest" description="Disordered" evidence="1">
    <location>
        <begin position="335"/>
        <end position="387"/>
    </location>
</feature>
<protein>
    <recommendedName>
        <fullName evidence="4">PDZ domain-containing protein</fullName>
    </recommendedName>
</protein>
<dbReference type="OMA" id="FFIAGHY"/>
<dbReference type="RefSeq" id="XP_008613132.1">
    <property type="nucleotide sequence ID" value="XM_008614910.1"/>
</dbReference>
<dbReference type="Proteomes" id="UP000030762">
    <property type="component" value="Unassembled WGS sequence"/>
</dbReference>
<evidence type="ECO:0008006" key="4">
    <source>
        <dbReference type="Google" id="ProtNLM"/>
    </source>
</evidence>
<dbReference type="GeneID" id="19949728"/>
<name>T0RT99_SAPDV</name>
<organism evidence="2 3">
    <name type="scientific">Saprolegnia diclina (strain VS20)</name>
    <dbReference type="NCBI Taxonomy" id="1156394"/>
    <lineage>
        <taxon>Eukaryota</taxon>
        <taxon>Sar</taxon>
        <taxon>Stramenopiles</taxon>
        <taxon>Oomycota</taxon>
        <taxon>Saprolegniomycetes</taxon>
        <taxon>Saprolegniales</taxon>
        <taxon>Saprolegniaceae</taxon>
        <taxon>Saprolegnia</taxon>
    </lineage>
</organism>
<feature type="compositionally biased region" description="Low complexity" evidence="1">
    <location>
        <begin position="426"/>
        <end position="437"/>
    </location>
</feature>
<reference evidence="2 3" key="1">
    <citation type="submission" date="2012-04" db="EMBL/GenBank/DDBJ databases">
        <title>The Genome Sequence of Saprolegnia declina VS20.</title>
        <authorList>
            <consortium name="The Broad Institute Genome Sequencing Platform"/>
            <person name="Russ C."/>
            <person name="Nusbaum C."/>
            <person name="Tyler B."/>
            <person name="van West P."/>
            <person name="Dieguez-Uribeondo J."/>
            <person name="de Bruijn I."/>
            <person name="Tripathy S."/>
            <person name="Jiang R."/>
            <person name="Young S.K."/>
            <person name="Zeng Q."/>
            <person name="Gargeya S."/>
            <person name="Fitzgerald M."/>
            <person name="Haas B."/>
            <person name="Abouelleil A."/>
            <person name="Alvarado L."/>
            <person name="Arachchi H.M."/>
            <person name="Berlin A."/>
            <person name="Chapman S.B."/>
            <person name="Goldberg J."/>
            <person name="Griggs A."/>
            <person name="Gujja S."/>
            <person name="Hansen M."/>
            <person name="Howarth C."/>
            <person name="Imamovic A."/>
            <person name="Larimer J."/>
            <person name="McCowen C."/>
            <person name="Montmayeur A."/>
            <person name="Murphy C."/>
            <person name="Neiman D."/>
            <person name="Pearson M."/>
            <person name="Priest M."/>
            <person name="Roberts A."/>
            <person name="Saif S."/>
            <person name="Shea T."/>
            <person name="Sisk P."/>
            <person name="Sykes S."/>
            <person name="Wortman J."/>
            <person name="Nusbaum C."/>
            <person name="Birren B."/>
        </authorList>
    </citation>
    <scope>NUCLEOTIDE SEQUENCE [LARGE SCALE GENOMIC DNA]</scope>
    <source>
        <strain evidence="2 3">VS20</strain>
    </source>
</reference>
<dbReference type="VEuPathDB" id="FungiDB:SDRG_09001"/>
<keyword evidence="3" id="KW-1185">Reference proteome</keyword>
<gene>
    <name evidence="2" type="ORF">SDRG_09001</name>
</gene>
<sequence length="510" mass="55252">MEDRMAALSVGDQISVLFFIAGHYQRFTVRAGMKVSDVIAAMANVLSTMHPEAEVPVFNAIRNNKTARFVALNDSAIRALEPDQMYDIVYTDKAAKVPLPPPAIDPSVAFQIVFYSNPLGITIKPMGDRYVVATKKKSLDCYRRLVVGMEVVSCGGVALAGVDFRELHSIMANSTFPLTMRFRAASSDRHAHEMPDDAMGVMEGNQAGERQRTVDTFNLPVPVIYNDDGSVHSVRRRQKDAESTTSYPSSLPPMRPSAVPDAASLLEKEARLEETLKSLQEAFYKKKKELDEIVERIGQYSSQLSNVRATMGKAAPDAHASPNTLTQEMLRKMDSAKTPGPRKKGPASVVSNSSSTSARSTGSYARHMHPYQPAPAKPSSRIPTKPMSSAASVCSLTSTCSIDRMAFKKPRPAFPGKPGASGVRKTPTTTPATPSDARRANAANTNAFSNTFPSSFSTKGGLISRAQTPRGAFLVPKTNTPGVGHYDVKDLSKNIKGGEIGDSDRDLHWA</sequence>
<dbReference type="eggNOG" id="ENOG502QUP0">
    <property type="taxonomic scope" value="Eukaryota"/>
</dbReference>
<accession>T0RT99</accession>
<dbReference type="AlphaFoldDB" id="T0RT99"/>